<accession>A0A2A5JSZ5</accession>
<name>A0A2A5JSZ5_PSEO7</name>
<gene>
    <name evidence="1" type="ORF">CEX98_07145</name>
</gene>
<evidence type="ECO:0000313" key="2">
    <source>
        <dbReference type="Proteomes" id="UP000228621"/>
    </source>
</evidence>
<proteinExistence type="predicted"/>
<comment type="caution">
    <text evidence="1">The sequence shown here is derived from an EMBL/GenBank/DDBJ whole genome shotgun (WGS) entry which is preliminary data.</text>
</comment>
<evidence type="ECO:0008006" key="3">
    <source>
        <dbReference type="Google" id="ProtNLM"/>
    </source>
</evidence>
<protein>
    <recommendedName>
        <fullName evidence="3">Transposase DDE domain-containing protein</fullName>
    </recommendedName>
</protein>
<dbReference type="Proteomes" id="UP000228621">
    <property type="component" value="Unassembled WGS sequence"/>
</dbReference>
<reference evidence="2" key="1">
    <citation type="journal article" date="2019" name="Genome Announc.">
        <title>Draft Genome Sequence of Pseudoalteromonas piscicida Strain 36Y ROTHPW, an Hypersaline Seawater Isolate from the South Coast of Sonora, Mexico.</title>
        <authorList>
            <person name="Sanchez-Diaz R."/>
            <person name="Molina-Garza Z.J."/>
            <person name="Cruz-Suarez L.E."/>
            <person name="Selvin J."/>
            <person name="Kiran G.S."/>
            <person name="Ibarra-Gamez J.C."/>
            <person name="Gomez-Gil B."/>
            <person name="Galaviz-Silva L."/>
        </authorList>
    </citation>
    <scope>NUCLEOTIDE SEQUENCE [LARGE SCALE GENOMIC DNA]</scope>
    <source>
        <strain evidence="2">36Y_RITHPW</strain>
    </source>
</reference>
<dbReference type="AlphaFoldDB" id="A0A2A5JSZ5"/>
<dbReference type="EMBL" id="NKHF01000030">
    <property type="protein sequence ID" value="PCK32401.1"/>
    <property type="molecule type" value="Genomic_DNA"/>
</dbReference>
<evidence type="ECO:0000313" key="1">
    <source>
        <dbReference type="EMBL" id="PCK32401.1"/>
    </source>
</evidence>
<keyword evidence="2" id="KW-1185">Reference proteome</keyword>
<sequence length="73" mass="8224">MKQDGLLGLNRLKGKLGDKLNAVLAGIGQNCRKILAQLRLFHAWILYQLLAAKKRCAITKLSIKQMLSLDWYG</sequence>
<organism evidence="1 2">
    <name type="scientific">Pseudoalteromonas piscicida</name>
    <dbReference type="NCBI Taxonomy" id="43662"/>
    <lineage>
        <taxon>Bacteria</taxon>
        <taxon>Pseudomonadati</taxon>
        <taxon>Pseudomonadota</taxon>
        <taxon>Gammaproteobacteria</taxon>
        <taxon>Alteromonadales</taxon>
        <taxon>Pseudoalteromonadaceae</taxon>
        <taxon>Pseudoalteromonas</taxon>
    </lineage>
</organism>